<name>A0ABQ7JAE0_9APIC</name>
<dbReference type="EMBL" id="JADAQX010000341">
    <property type="protein sequence ID" value="KAF8820615.1"/>
    <property type="molecule type" value="Genomic_DNA"/>
</dbReference>
<proteinExistence type="predicted"/>
<evidence type="ECO:0000256" key="1">
    <source>
        <dbReference type="ARBA" id="ARBA00022737"/>
    </source>
</evidence>
<dbReference type="Pfam" id="PF00415">
    <property type="entry name" value="RCC1"/>
    <property type="match status" value="1"/>
</dbReference>
<dbReference type="PANTHER" id="PTHR22872:SF2">
    <property type="entry name" value="INHIBITOR OF BRUTON TYROSINE KINASE"/>
    <property type="match status" value="1"/>
</dbReference>
<feature type="repeat" description="RCC1" evidence="2">
    <location>
        <begin position="275"/>
        <end position="326"/>
    </location>
</feature>
<dbReference type="PROSITE" id="PS00626">
    <property type="entry name" value="RCC1_2"/>
    <property type="match status" value="3"/>
</dbReference>
<protein>
    <submittedName>
        <fullName evidence="5">Regulator of chromosome condensation (RCC1) repeat-containing protein</fullName>
    </submittedName>
</protein>
<feature type="repeat" description="RCC1" evidence="2">
    <location>
        <begin position="63"/>
        <end position="114"/>
    </location>
</feature>
<gene>
    <name evidence="5" type="ORF">IE077_000444</name>
</gene>
<feature type="repeat" description="RCC1" evidence="2">
    <location>
        <begin position="115"/>
        <end position="167"/>
    </location>
</feature>
<feature type="compositionally biased region" description="Polar residues" evidence="3">
    <location>
        <begin position="487"/>
        <end position="497"/>
    </location>
</feature>
<evidence type="ECO:0000256" key="3">
    <source>
        <dbReference type="SAM" id="MobiDB-lite"/>
    </source>
</evidence>
<dbReference type="PROSITE" id="PS50012">
    <property type="entry name" value="RCC1_3"/>
    <property type="match status" value="6"/>
</dbReference>
<keyword evidence="1" id="KW-0677">Repeat</keyword>
<feature type="domain" description="RCC1-like" evidence="4">
    <location>
        <begin position="87"/>
        <end position="322"/>
    </location>
</feature>
<dbReference type="SUPFAM" id="SSF50985">
    <property type="entry name" value="RCC1/BLIP-II"/>
    <property type="match status" value="2"/>
</dbReference>
<dbReference type="PANTHER" id="PTHR22872">
    <property type="entry name" value="BTK-BINDING PROTEIN-RELATED"/>
    <property type="match status" value="1"/>
</dbReference>
<evidence type="ECO:0000256" key="2">
    <source>
        <dbReference type="PROSITE-ProRule" id="PRU00235"/>
    </source>
</evidence>
<organism evidence="5 6">
    <name type="scientific">Cardiosporidium cionae</name>
    <dbReference type="NCBI Taxonomy" id="476202"/>
    <lineage>
        <taxon>Eukaryota</taxon>
        <taxon>Sar</taxon>
        <taxon>Alveolata</taxon>
        <taxon>Apicomplexa</taxon>
        <taxon>Aconoidasida</taxon>
        <taxon>Nephromycida</taxon>
        <taxon>Cardiosporidium</taxon>
    </lineage>
</organism>
<accession>A0ABQ7JAE0</accession>
<dbReference type="InterPro" id="IPR009091">
    <property type="entry name" value="RCC1/BLIP-II"/>
</dbReference>
<keyword evidence="6" id="KW-1185">Reference proteome</keyword>
<feature type="repeat" description="RCC1" evidence="2">
    <location>
        <begin position="222"/>
        <end position="274"/>
    </location>
</feature>
<comment type="caution">
    <text evidence="5">The sequence shown here is derived from an EMBL/GenBank/DDBJ whole genome shotgun (WGS) entry which is preliminary data.</text>
</comment>
<feature type="compositionally biased region" description="Low complexity" evidence="3">
    <location>
        <begin position="470"/>
        <end position="481"/>
    </location>
</feature>
<dbReference type="PRINTS" id="PR00633">
    <property type="entry name" value="RCCNDNSATION"/>
</dbReference>
<evidence type="ECO:0000259" key="4">
    <source>
        <dbReference type="Pfam" id="PF25390"/>
    </source>
</evidence>
<dbReference type="Proteomes" id="UP000823046">
    <property type="component" value="Unassembled WGS sequence"/>
</dbReference>
<dbReference type="Pfam" id="PF25390">
    <property type="entry name" value="WD40_RLD"/>
    <property type="match status" value="1"/>
</dbReference>
<sequence length="591" mass="62986">MGQTNAKAGVIAWGSAEYGQLGLGLPSTETKPYSPTLIDSFRAIPIQTIACNGHHSAALSSSGDIYTWGMGRDGQLGHGDLTDRVSPKLVKSLQGKTVHAISCGEHHTAVCLEDGTVYTWGRNANGRLGIGKTELLQRLPMLVEALMGTFVSAVSCGGFHSLFLTLPPLSSVYSCGLGLSGRLGHGDESERLWPTCITVLEGLSCISICAGTHHSACVTKNGHLYTWGGSAFGKLGLGYTAAQLVPKRVKGVLSSQIVTHISLGSQHSVCISSLGDVYSWGQGGRLGHSPQGECDECYPRQIVALAGLFVLQVSCGHSHTVAVLETGHHDVNTAATIPTCIRSLMHSGVHQVCCGESSTLALSNYKFLTEKAASATAALRHLEKYASKVILPSLTTSSSVSPLEVLPSEVDGASSPLATSPLEFQRSSETFPSHTAKSAFFHAFNTPQQWPLHFDTSQVTAASKEKSSFSSTPSFIEIPPSQETKQHAASTVHTPPLSQEEALPSTTHFSMASLNKGDIDGPSIEKLSSLKEGISDEFSITAALHTRFHSLDQKETAIEYYKELAFLNARLRSYEQQQSVLMAALQKATHD</sequence>
<evidence type="ECO:0000313" key="5">
    <source>
        <dbReference type="EMBL" id="KAF8820615.1"/>
    </source>
</evidence>
<dbReference type="InterPro" id="IPR058923">
    <property type="entry name" value="RCC1-like_dom"/>
</dbReference>
<feature type="non-terminal residue" evidence="5">
    <location>
        <position position="591"/>
    </location>
</feature>
<feature type="repeat" description="RCC1" evidence="2">
    <location>
        <begin position="170"/>
        <end position="221"/>
    </location>
</feature>
<dbReference type="Gene3D" id="2.130.10.30">
    <property type="entry name" value="Regulator of chromosome condensation 1/beta-lactamase-inhibitor protein II"/>
    <property type="match status" value="2"/>
</dbReference>
<feature type="region of interest" description="Disordered" evidence="3">
    <location>
        <begin position="470"/>
        <end position="498"/>
    </location>
</feature>
<dbReference type="InterPro" id="IPR000408">
    <property type="entry name" value="Reg_chr_condens"/>
</dbReference>
<reference evidence="5 6" key="1">
    <citation type="journal article" date="2020" name="bioRxiv">
        <title>Metabolic contributions of an alphaproteobacterial endosymbiont in the apicomplexan Cardiosporidium cionae.</title>
        <authorList>
            <person name="Hunter E.S."/>
            <person name="Paight C.J."/>
            <person name="Lane C.E."/>
        </authorList>
    </citation>
    <scope>NUCLEOTIDE SEQUENCE [LARGE SCALE GENOMIC DNA]</scope>
    <source>
        <strain evidence="5">ESH_2018</strain>
    </source>
</reference>
<feature type="repeat" description="RCC1" evidence="2">
    <location>
        <begin position="8"/>
        <end position="62"/>
    </location>
</feature>
<dbReference type="InterPro" id="IPR051625">
    <property type="entry name" value="Signaling_Regulatory_Domain"/>
</dbReference>
<evidence type="ECO:0000313" key="6">
    <source>
        <dbReference type="Proteomes" id="UP000823046"/>
    </source>
</evidence>